<feature type="domain" description="MER3 helicase-like winged helix" evidence="1">
    <location>
        <begin position="95"/>
        <end position="166"/>
    </location>
</feature>
<dbReference type="InterPro" id="IPR057842">
    <property type="entry name" value="WH_MER3"/>
</dbReference>
<evidence type="ECO:0000259" key="1">
    <source>
        <dbReference type="Pfam" id="PF23445"/>
    </source>
</evidence>
<keyword evidence="3" id="KW-1185">Reference proteome</keyword>
<comment type="caution">
    <text evidence="2">The sequence shown here is derived from an EMBL/GenBank/DDBJ whole genome shotgun (WGS) entry which is preliminary data.</text>
</comment>
<reference evidence="2" key="1">
    <citation type="submission" date="2021-03" db="EMBL/GenBank/DDBJ databases">
        <authorList>
            <person name="Tran Van P."/>
        </authorList>
    </citation>
    <scope>NUCLEOTIDE SEQUENCE</scope>
</reference>
<sequence length="184" mass="20145">MEAGNVLSTPDQDSNLNIPFISGLVYYESSALDHAATETEPDVGNSEECTALGMMKSLNRNMFRTSSGVRNTVILTNHAKFDKYSSFIKEPPPLESDILPTFPDLLNTEISLGNVTSLKSACKWLTSTYWYVRVKATSQTVEGDNFEEVEGVANSVILDTLQLLLSSGLVKYASLDDISSTGWC</sequence>
<gene>
    <name evidence="2" type="ORF">TPAB3V08_LOCUS10944</name>
</gene>
<dbReference type="InterPro" id="IPR036388">
    <property type="entry name" value="WH-like_DNA-bd_sf"/>
</dbReference>
<evidence type="ECO:0000313" key="3">
    <source>
        <dbReference type="Proteomes" id="UP001153148"/>
    </source>
</evidence>
<accession>A0ABN7P845</accession>
<feature type="non-terminal residue" evidence="2">
    <location>
        <position position="184"/>
    </location>
</feature>
<organism evidence="2 3">
    <name type="scientific">Timema podura</name>
    <name type="common">Walking stick</name>
    <dbReference type="NCBI Taxonomy" id="61482"/>
    <lineage>
        <taxon>Eukaryota</taxon>
        <taxon>Metazoa</taxon>
        <taxon>Ecdysozoa</taxon>
        <taxon>Arthropoda</taxon>
        <taxon>Hexapoda</taxon>
        <taxon>Insecta</taxon>
        <taxon>Pterygota</taxon>
        <taxon>Neoptera</taxon>
        <taxon>Polyneoptera</taxon>
        <taxon>Phasmatodea</taxon>
        <taxon>Timematodea</taxon>
        <taxon>Timematoidea</taxon>
        <taxon>Timematidae</taxon>
        <taxon>Timema</taxon>
    </lineage>
</organism>
<proteinExistence type="predicted"/>
<dbReference type="EMBL" id="CAJPIN010030676">
    <property type="protein sequence ID" value="CAG2063997.1"/>
    <property type="molecule type" value="Genomic_DNA"/>
</dbReference>
<dbReference type="Gene3D" id="1.10.10.10">
    <property type="entry name" value="Winged helix-like DNA-binding domain superfamily/Winged helix DNA-binding domain"/>
    <property type="match status" value="1"/>
</dbReference>
<name>A0ABN7P845_TIMPD</name>
<dbReference type="Pfam" id="PF23445">
    <property type="entry name" value="WHD_SNRNP200"/>
    <property type="match status" value="1"/>
</dbReference>
<dbReference type="Proteomes" id="UP001153148">
    <property type="component" value="Unassembled WGS sequence"/>
</dbReference>
<evidence type="ECO:0000313" key="2">
    <source>
        <dbReference type="EMBL" id="CAG2063997.1"/>
    </source>
</evidence>
<protein>
    <recommendedName>
        <fullName evidence="1">MER3 helicase-like winged helix domain-containing protein</fullName>
    </recommendedName>
</protein>